<dbReference type="RefSeq" id="WP_317834449.1">
    <property type="nucleotide sequence ID" value="NZ_CP136920.1"/>
</dbReference>
<dbReference type="EMBL" id="CP136920">
    <property type="protein sequence ID" value="WOO41965.1"/>
    <property type="molecule type" value="Genomic_DNA"/>
</dbReference>
<dbReference type="InterPro" id="IPR036412">
    <property type="entry name" value="HAD-like_sf"/>
</dbReference>
<feature type="region of interest" description="Disordered" evidence="1">
    <location>
        <begin position="315"/>
        <end position="340"/>
    </location>
</feature>
<dbReference type="GO" id="GO:0016787">
    <property type="term" value="F:hydrolase activity"/>
    <property type="evidence" value="ECO:0007669"/>
    <property type="project" value="UniProtKB-KW"/>
</dbReference>
<accession>A0AAQ3LDM9</accession>
<dbReference type="InterPro" id="IPR023214">
    <property type="entry name" value="HAD_sf"/>
</dbReference>
<dbReference type="SUPFAM" id="SSF56784">
    <property type="entry name" value="HAD-like"/>
    <property type="match status" value="1"/>
</dbReference>
<evidence type="ECO:0000313" key="2">
    <source>
        <dbReference type="EMBL" id="WOO41965.1"/>
    </source>
</evidence>
<dbReference type="EC" id="3.1.3.-" evidence="2"/>
<proteinExistence type="predicted"/>
<evidence type="ECO:0000313" key="3">
    <source>
        <dbReference type="Proteomes" id="UP001304300"/>
    </source>
</evidence>
<reference evidence="2 3" key="1">
    <citation type="submission" date="2023-10" db="EMBL/GenBank/DDBJ databases">
        <title>Rubellicoccus peritrichatus gen. nov., sp. nov., isolated from an algae of coral reef tank.</title>
        <authorList>
            <person name="Luo J."/>
        </authorList>
    </citation>
    <scope>NUCLEOTIDE SEQUENCE [LARGE SCALE GENOMIC DNA]</scope>
    <source>
        <strain evidence="2 3">CR14</strain>
    </source>
</reference>
<dbReference type="KEGG" id="puo:RZN69_02615"/>
<name>A0AAQ3LDM9_9BACT</name>
<feature type="region of interest" description="Disordered" evidence="1">
    <location>
        <begin position="260"/>
        <end position="282"/>
    </location>
</feature>
<dbReference type="AlphaFoldDB" id="A0AAQ3LDM9"/>
<gene>
    <name evidence="2" type="ORF">RZN69_02615</name>
</gene>
<dbReference type="Proteomes" id="UP001304300">
    <property type="component" value="Chromosome"/>
</dbReference>
<dbReference type="Gene3D" id="3.40.50.1000">
    <property type="entry name" value="HAD superfamily/HAD-like"/>
    <property type="match status" value="1"/>
</dbReference>
<sequence>MPDKTHLNRRNIVAVIWDFDRTLTPGYMQAPLFKRYGIDEDFFWKEVNGLSDIYAERGTRVSKDTVYLNHLLSFVKNGPMKGLRNCHLRELGAEVPLFPGLPAFFSELKSVATSQPAYQKHDIHLEHYVISTGLAEMIRGNAIADEVDDIFACEFVEDPLPPNYSKQDEFPMDTDHEISQIGTIVDNTIKTRFIFEINKGTNKNTDIDVNAKMANEDRRVPLSNMIYVADGPSDVPVFSVVKRGGGKTFAVYNPSIPKEFEQNDGLQQDGRVDSYGPADYTPESQTSRWLKLQVERICDRIVKEREALLASRVGRAPRHLHREDEPAIEEPEPQTELFEE</sequence>
<feature type="compositionally biased region" description="Acidic residues" evidence="1">
    <location>
        <begin position="326"/>
        <end position="340"/>
    </location>
</feature>
<keyword evidence="3" id="KW-1185">Reference proteome</keyword>
<keyword evidence="2" id="KW-0378">Hydrolase</keyword>
<evidence type="ECO:0000256" key="1">
    <source>
        <dbReference type="SAM" id="MobiDB-lite"/>
    </source>
</evidence>
<protein>
    <submittedName>
        <fullName evidence="2">HAD family hydrolase</fullName>
        <ecNumber evidence="2">3.1.3.-</ecNumber>
    </submittedName>
</protein>
<organism evidence="2 3">
    <name type="scientific">Rubellicoccus peritrichatus</name>
    <dbReference type="NCBI Taxonomy" id="3080537"/>
    <lineage>
        <taxon>Bacteria</taxon>
        <taxon>Pseudomonadati</taxon>
        <taxon>Verrucomicrobiota</taxon>
        <taxon>Opitutia</taxon>
        <taxon>Puniceicoccales</taxon>
        <taxon>Cerasicoccaceae</taxon>
        <taxon>Rubellicoccus</taxon>
    </lineage>
</organism>